<protein>
    <recommendedName>
        <fullName evidence="13 14">Crossover junction endodeoxyribonuclease RuvC</fullName>
        <ecNumber evidence="13 14">3.1.21.10</ecNumber>
    </recommendedName>
    <alternativeName>
        <fullName evidence="13">Holliday junction nuclease RuvC</fullName>
    </alternativeName>
    <alternativeName>
        <fullName evidence="13">Holliday junction resolvase RuvC</fullName>
    </alternativeName>
</protein>
<keyword evidence="7 13" id="KW-0378">Hydrolase</keyword>
<evidence type="ECO:0000256" key="3">
    <source>
        <dbReference type="ARBA" id="ARBA00022722"/>
    </source>
</evidence>
<sequence length="166" mass="18022">MLILGVDPGTAITGYGLVEQQGQRLTAHDYGVIRTQAGCPLSERLKQIYDRITALIQEYQPDVLVVEELFFNKNTRTALAVGQARGVILLAAAVQGLTVAEYTPLQVKMAVVGYGRAEKKQVQEMVRLLLRLKTLPKPDDAADALAIAICFAHSWCRAGLLMGGKG</sequence>
<dbReference type="RefSeq" id="WP_181339758.1">
    <property type="nucleotide sequence ID" value="NZ_JAAKDE010000013.1"/>
</dbReference>
<dbReference type="InterPro" id="IPR002176">
    <property type="entry name" value="X-over_junc_endoDNase_RuvC"/>
</dbReference>
<comment type="subunit">
    <text evidence="13">Homodimer which binds Holliday junction (HJ) DNA. The HJ becomes 2-fold symmetrical on binding to RuvC with unstacked arms; it has a different conformation from HJ DNA in complex with RuvA. In the full resolvosome a probable DNA-RuvA(4)-RuvB(12)-RuvC(2) complex forms which resolves the HJ.</text>
</comment>
<feature type="active site" evidence="13">
    <location>
        <position position="67"/>
    </location>
</feature>
<dbReference type="AlphaFoldDB" id="A0A8J6LM58"/>
<evidence type="ECO:0000313" key="15">
    <source>
        <dbReference type="EMBL" id="MBA2133309.1"/>
    </source>
</evidence>
<dbReference type="InterPro" id="IPR012337">
    <property type="entry name" value="RNaseH-like_sf"/>
</dbReference>
<dbReference type="GO" id="GO:0006281">
    <property type="term" value="P:DNA repair"/>
    <property type="evidence" value="ECO:0007669"/>
    <property type="project" value="UniProtKB-UniRule"/>
</dbReference>
<comment type="similarity">
    <text evidence="1 13">Belongs to the RuvC family.</text>
</comment>
<keyword evidence="10 13" id="KW-0233">DNA recombination</keyword>
<dbReference type="EMBL" id="JAAKDE010000013">
    <property type="protein sequence ID" value="MBA2133309.1"/>
    <property type="molecule type" value="Genomic_DNA"/>
</dbReference>
<keyword evidence="8 13" id="KW-0460">Magnesium</keyword>
<dbReference type="Gene3D" id="3.30.420.10">
    <property type="entry name" value="Ribonuclease H-like superfamily/Ribonuclease H"/>
    <property type="match status" value="1"/>
</dbReference>
<dbReference type="PRINTS" id="PR00696">
    <property type="entry name" value="RSOLVASERUVC"/>
</dbReference>
<evidence type="ECO:0000256" key="6">
    <source>
        <dbReference type="ARBA" id="ARBA00022763"/>
    </source>
</evidence>
<dbReference type="GO" id="GO:0005737">
    <property type="term" value="C:cytoplasm"/>
    <property type="evidence" value="ECO:0007669"/>
    <property type="project" value="UniProtKB-SubCell"/>
</dbReference>
<evidence type="ECO:0000256" key="2">
    <source>
        <dbReference type="ARBA" id="ARBA00022490"/>
    </source>
</evidence>
<dbReference type="FunFam" id="3.30.420.10:FF:000002">
    <property type="entry name" value="Crossover junction endodeoxyribonuclease RuvC"/>
    <property type="match status" value="1"/>
</dbReference>
<comment type="function">
    <text evidence="13">The RuvA-RuvB-RuvC complex processes Holliday junction (HJ) DNA during genetic recombination and DNA repair. Endonuclease that resolves HJ intermediates. Cleaves cruciform DNA by making single-stranded nicks across the HJ at symmetrical positions within the homologous arms, yielding a 5'-phosphate and a 3'-hydroxyl group; requires a central core of homology in the junction. The consensus cleavage sequence is 5'-(A/T)TT(C/G)-3'. Cleavage occurs on the 3'-side of the TT dinucleotide at the point of strand exchange. HJ branch migration catalyzed by RuvA-RuvB allows RuvC to scan DNA until it finds its consensus sequence, where it cleaves and resolves the cruciform DNA.</text>
</comment>
<evidence type="ECO:0000256" key="13">
    <source>
        <dbReference type="HAMAP-Rule" id="MF_00034"/>
    </source>
</evidence>
<keyword evidence="9 13" id="KW-0238">DNA-binding</keyword>
<name>A0A8J6LM58_9FIRM</name>
<keyword evidence="11 13" id="KW-0234">DNA repair</keyword>
<evidence type="ECO:0000256" key="1">
    <source>
        <dbReference type="ARBA" id="ARBA00009518"/>
    </source>
</evidence>
<dbReference type="GO" id="GO:0000287">
    <property type="term" value="F:magnesium ion binding"/>
    <property type="evidence" value="ECO:0007669"/>
    <property type="project" value="UniProtKB-UniRule"/>
</dbReference>
<feature type="binding site" evidence="13">
    <location>
        <position position="7"/>
    </location>
    <ligand>
        <name>Mg(2+)</name>
        <dbReference type="ChEBI" id="CHEBI:18420"/>
        <label>1</label>
    </ligand>
</feature>
<evidence type="ECO:0000256" key="5">
    <source>
        <dbReference type="ARBA" id="ARBA00022759"/>
    </source>
</evidence>
<keyword evidence="6 13" id="KW-0227">DNA damage</keyword>
<feature type="active site" evidence="13">
    <location>
        <position position="140"/>
    </location>
</feature>
<proteinExistence type="inferred from homology"/>
<dbReference type="GO" id="GO:0006310">
    <property type="term" value="P:DNA recombination"/>
    <property type="evidence" value="ECO:0007669"/>
    <property type="project" value="UniProtKB-UniRule"/>
</dbReference>
<keyword evidence="16" id="KW-1185">Reference proteome</keyword>
<dbReference type="CDD" id="cd16962">
    <property type="entry name" value="RuvC"/>
    <property type="match status" value="1"/>
</dbReference>
<comment type="subcellular location">
    <subcellularLocation>
        <location evidence="13">Cytoplasm</location>
    </subcellularLocation>
</comment>
<dbReference type="GO" id="GO:0048476">
    <property type="term" value="C:Holliday junction resolvase complex"/>
    <property type="evidence" value="ECO:0007669"/>
    <property type="project" value="UniProtKB-UniRule"/>
</dbReference>
<dbReference type="EC" id="3.1.21.10" evidence="13 14"/>
<dbReference type="NCBIfam" id="TIGR00228">
    <property type="entry name" value="ruvC"/>
    <property type="match status" value="1"/>
</dbReference>
<dbReference type="PANTHER" id="PTHR30194:SF3">
    <property type="entry name" value="CROSSOVER JUNCTION ENDODEOXYRIBONUCLEASE RUVC"/>
    <property type="match status" value="1"/>
</dbReference>
<reference evidence="15" key="1">
    <citation type="submission" date="2020-06" db="EMBL/GenBank/DDBJ databases">
        <title>Novel chitinolytic bacterium.</title>
        <authorList>
            <person name="Ungkulpasvich U."/>
            <person name="Kosugi A."/>
            <person name="Uke A."/>
        </authorList>
    </citation>
    <scope>NUCLEOTIDE SEQUENCE</scope>
    <source>
        <strain evidence="15">UUS1-1</strain>
    </source>
</reference>
<organism evidence="15 16">
    <name type="scientific">Capillibacterium thermochitinicola</name>
    <dbReference type="NCBI Taxonomy" id="2699427"/>
    <lineage>
        <taxon>Bacteria</taxon>
        <taxon>Bacillati</taxon>
        <taxon>Bacillota</taxon>
        <taxon>Capillibacterium</taxon>
    </lineage>
</organism>
<keyword evidence="2 13" id="KW-0963">Cytoplasm</keyword>
<dbReference type="PROSITE" id="PS01321">
    <property type="entry name" value="RUVC"/>
    <property type="match status" value="1"/>
</dbReference>
<feature type="binding site" evidence="13">
    <location>
        <position position="140"/>
    </location>
    <ligand>
        <name>Mg(2+)</name>
        <dbReference type="ChEBI" id="CHEBI:18420"/>
        <label>1</label>
    </ligand>
</feature>
<feature type="binding site" evidence="13">
    <location>
        <position position="67"/>
    </location>
    <ligand>
        <name>Mg(2+)</name>
        <dbReference type="ChEBI" id="CHEBI:18420"/>
        <label>2</label>
    </ligand>
</feature>
<dbReference type="InterPro" id="IPR020563">
    <property type="entry name" value="X-over_junc_endoDNase_Mg_BS"/>
</dbReference>
<keyword evidence="4 13" id="KW-0479">Metal-binding</keyword>
<evidence type="ECO:0000256" key="9">
    <source>
        <dbReference type="ARBA" id="ARBA00023125"/>
    </source>
</evidence>
<comment type="caution">
    <text evidence="15">The sequence shown here is derived from an EMBL/GenBank/DDBJ whole genome shotgun (WGS) entry which is preliminary data.</text>
</comment>
<evidence type="ECO:0000313" key="16">
    <source>
        <dbReference type="Proteomes" id="UP000657177"/>
    </source>
</evidence>
<keyword evidence="5 13" id="KW-0255">Endonuclease</keyword>
<evidence type="ECO:0000256" key="8">
    <source>
        <dbReference type="ARBA" id="ARBA00022842"/>
    </source>
</evidence>
<evidence type="ECO:0000256" key="12">
    <source>
        <dbReference type="ARBA" id="ARBA00029354"/>
    </source>
</evidence>
<comment type="cofactor">
    <cofactor evidence="13">
        <name>Mg(2+)</name>
        <dbReference type="ChEBI" id="CHEBI:18420"/>
    </cofactor>
    <text evidence="13">Binds 2 Mg(2+) ion per subunit.</text>
</comment>
<gene>
    <name evidence="13 15" type="primary">ruvC</name>
    <name evidence="15" type="ORF">G5B42_07105</name>
</gene>
<dbReference type="InterPro" id="IPR036397">
    <property type="entry name" value="RNaseH_sf"/>
</dbReference>
<evidence type="ECO:0000256" key="14">
    <source>
        <dbReference type="NCBIfam" id="TIGR00228"/>
    </source>
</evidence>
<dbReference type="GO" id="GO:0008821">
    <property type="term" value="F:crossover junction DNA endonuclease activity"/>
    <property type="evidence" value="ECO:0007669"/>
    <property type="project" value="UniProtKB-UniRule"/>
</dbReference>
<accession>A0A8J6LM58</accession>
<evidence type="ECO:0000256" key="7">
    <source>
        <dbReference type="ARBA" id="ARBA00022801"/>
    </source>
</evidence>
<evidence type="ECO:0000256" key="4">
    <source>
        <dbReference type="ARBA" id="ARBA00022723"/>
    </source>
</evidence>
<dbReference type="PANTHER" id="PTHR30194">
    <property type="entry name" value="CROSSOVER JUNCTION ENDODEOXYRIBONUCLEASE RUVC"/>
    <property type="match status" value="1"/>
</dbReference>
<keyword evidence="3 13" id="KW-0540">Nuclease</keyword>
<dbReference type="GO" id="GO:0003677">
    <property type="term" value="F:DNA binding"/>
    <property type="evidence" value="ECO:0007669"/>
    <property type="project" value="UniProtKB-KW"/>
</dbReference>
<dbReference type="SUPFAM" id="SSF53098">
    <property type="entry name" value="Ribonuclease H-like"/>
    <property type="match status" value="1"/>
</dbReference>
<evidence type="ECO:0000256" key="11">
    <source>
        <dbReference type="ARBA" id="ARBA00023204"/>
    </source>
</evidence>
<dbReference type="Proteomes" id="UP000657177">
    <property type="component" value="Unassembled WGS sequence"/>
</dbReference>
<dbReference type="Pfam" id="PF02075">
    <property type="entry name" value="RuvC"/>
    <property type="match status" value="1"/>
</dbReference>
<feature type="active site" evidence="13">
    <location>
        <position position="7"/>
    </location>
</feature>
<dbReference type="NCBIfam" id="NF000711">
    <property type="entry name" value="PRK00039.2-1"/>
    <property type="match status" value="1"/>
</dbReference>
<comment type="catalytic activity">
    <reaction evidence="12 13">
        <text>Endonucleolytic cleavage at a junction such as a reciprocal single-stranded crossover between two homologous DNA duplexes (Holliday junction).</text>
        <dbReference type="EC" id="3.1.21.10"/>
    </reaction>
</comment>
<evidence type="ECO:0000256" key="10">
    <source>
        <dbReference type="ARBA" id="ARBA00023172"/>
    </source>
</evidence>
<dbReference type="HAMAP" id="MF_00034">
    <property type="entry name" value="RuvC"/>
    <property type="match status" value="1"/>
</dbReference>